<dbReference type="AlphaFoldDB" id="A0A7L7Z5U8"/>
<accession>A0A7L7Z5U8</accession>
<keyword evidence="5" id="KW-1185">Reference proteome</keyword>
<feature type="compositionally biased region" description="Basic residues" evidence="2">
    <location>
        <begin position="33"/>
        <end position="48"/>
    </location>
</feature>
<feature type="region of interest" description="Disordered" evidence="2">
    <location>
        <begin position="79"/>
        <end position="165"/>
    </location>
</feature>
<feature type="domain" description="HPt" evidence="3">
    <location>
        <begin position="170"/>
        <end position="263"/>
    </location>
</feature>
<evidence type="ECO:0000313" key="4">
    <source>
        <dbReference type="EMBL" id="QOD45158.1"/>
    </source>
</evidence>
<reference evidence="4 5" key="1">
    <citation type="submission" date="2020-08" db="EMBL/GenBank/DDBJ databases">
        <title>Description of Clavibacter zhangzhiyonge sp. nov., a phytopathogenic actinobacterium isolated from barley seeds, causing leaf brown spot and decline.</title>
        <authorList>
            <person name="Tian Q."/>
            <person name="Chuan J."/>
            <person name="Zhao W."/>
            <person name="Li X."/>
        </authorList>
    </citation>
    <scope>NUCLEOTIDE SEQUENCE [LARGE SCALE GENOMIC DNA]</scope>
    <source>
        <strain evidence="4 5">DM1</strain>
    </source>
</reference>
<dbReference type="EMBL" id="CP061274">
    <property type="protein sequence ID" value="QOD45158.1"/>
    <property type="molecule type" value="Genomic_DNA"/>
</dbReference>
<sequence>MEGPDDPPRPPRERHPSRPHRVPYRVDGCAAGTRRRPPRSFRSSRRRPGVNAHAARAPQIPPLLDVRVLEQLLVELSDEPGPARLSVVPATDAPAPPLGAPAPGSESPPRGLPEPRRGTPSSGSLRPDDSLATRGAPAPGRDAAPAGSPRPVGAPSPRVPASPAHALTDGQHACVDFLRFFVDLWPSRWERVDRAVRADDCAAALDACLSVKSSAAMVGALRLSGVASDLERAIRANDPTASRALLPQLGEVGERSMDAMRSWIRAEAGHPPD</sequence>
<protein>
    <submittedName>
        <fullName evidence="4">Hpt domain-containing protein</fullName>
    </submittedName>
</protein>
<dbReference type="InterPro" id="IPR008207">
    <property type="entry name" value="Sig_transdc_His_kin_Hpt_dom"/>
</dbReference>
<comment type="caution">
    <text evidence="1">Lacks conserved residue(s) required for the propagation of feature annotation.</text>
</comment>
<organism evidence="4 5">
    <name type="scientific">Clavibacter zhangzhiyongii</name>
    <dbReference type="NCBI Taxonomy" id="2768071"/>
    <lineage>
        <taxon>Bacteria</taxon>
        <taxon>Bacillati</taxon>
        <taxon>Actinomycetota</taxon>
        <taxon>Actinomycetes</taxon>
        <taxon>Micrococcales</taxon>
        <taxon>Microbacteriaceae</taxon>
        <taxon>Clavibacter</taxon>
    </lineage>
</organism>
<dbReference type="PROSITE" id="PS50894">
    <property type="entry name" value="HPT"/>
    <property type="match status" value="1"/>
</dbReference>
<dbReference type="InterPro" id="IPR036641">
    <property type="entry name" value="HPT_dom_sf"/>
</dbReference>
<feature type="region of interest" description="Disordered" evidence="2">
    <location>
        <begin position="1"/>
        <end position="63"/>
    </location>
</feature>
<feature type="compositionally biased region" description="Basic and acidic residues" evidence="2">
    <location>
        <begin position="1"/>
        <end position="16"/>
    </location>
</feature>
<name>A0A7L7Z5U8_9MICO</name>
<evidence type="ECO:0000256" key="2">
    <source>
        <dbReference type="SAM" id="MobiDB-lite"/>
    </source>
</evidence>
<dbReference type="KEGG" id="czh:H9X71_02030"/>
<evidence type="ECO:0000259" key="3">
    <source>
        <dbReference type="PROSITE" id="PS50894"/>
    </source>
</evidence>
<evidence type="ECO:0000256" key="1">
    <source>
        <dbReference type="PROSITE-ProRule" id="PRU00110"/>
    </source>
</evidence>
<gene>
    <name evidence="4" type="ORF">H9X71_02030</name>
</gene>
<dbReference type="Gene3D" id="1.20.120.160">
    <property type="entry name" value="HPT domain"/>
    <property type="match status" value="1"/>
</dbReference>
<dbReference type="Proteomes" id="UP000516660">
    <property type="component" value="Chromosome"/>
</dbReference>
<feature type="compositionally biased region" description="Low complexity" evidence="2">
    <location>
        <begin position="134"/>
        <end position="151"/>
    </location>
</feature>
<dbReference type="SUPFAM" id="SSF47226">
    <property type="entry name" value="Histidine-containing phosphotransfer domain, HPT domain"/>
    <property type="match status" value="1"/>
</dbReference>
<dbReference type="GO" id="GO:0000160">
    <property type="term" value="P:phosphorelay signal transduction system"/>
    <property type="evidence" value="ECO:0007669"/>
    <property type="project" value="InterPro"/>
</dbReference>
<dbReference type="Pfam" id="PF01627">
    <property type="entry name" value="Hpt"/>
    <property type="match status" value="1"/>
</dbReference>
<proteinExistence type="predicted"/>
<evidence type="ECO:0000313" key="5">
    <source>
        <dbReference type="Proteomes" id="UP000516660"/>
    </source>
</evidence>